<feature type="transmembrane region" description="Helical" evidence="6">
    <location>
        <begin position="40"/>
        <end position="58"/>
    </location>
</feature>
<evidence type="ECO:0000256" key="5">
    <source>
        <dbReference type="ARBA" id="ARBA00023136"/>
    </source>
</evidence>
<protein>
    <submittedName>
        <fullName evidence="8">POT family protein</fullName>
    </submittedName>
</protein>
<dbReference type="GO" id="GO:0016020">
    <property type="term" value="C:membrane"/>
    <property type="evidence" value="ECO:0007669"/>
    <property type="project" value="UniProtKB-SubCell"/>
</dbReference>
<dbReference type="Gene3D" id="1.20.1250.20">
    <property type="entry name" value="MFS general substrate transporter like domains"/>
    <property type="match status" value="1"/>
</dbReference>
<dbReference type="HOGENOM" id="CLU_1962881_0_0_1"/>
<evidence type="ECO:0000256" key="1">
    <source>
        <dbReference type="ARBA" id="ARBA00004141"/>
    </source>
</evidence>
<dbReference type="InterPro" id="IPR036259">
    <property type="entry name" value="MFS_trans_sf"/>
</dbReference>
<keyword evidence="3 6" id="KW-0812">Transmembrane</keyword>
<gene>
    <name evidence="8" type="ordered locus">MTR_7g111580</name>
</gene>
<evidence type="ECO:0000256" key="6">
    <source>
        <dbReference type="SAM" id="Phobius"/>
    </source>
</evidence>
<evidence type="ECO:0000256" key="7">
    <source>
        <dbReference type="SAM" id="SignalP"/>
    </source>
</evidence>
<dbReference type="Proteomes" id="UP000002051">
    <property type="component" value="Unassembled WGS sequence"/>
</dbReference>
<evidence type="ECO:0000256" key="3">
    <source>
        <dbReference type="ARBA" id="ARBA00022692"/>
    </source>
</evidence>
<dbReference type="eggNOG" id="KOG1237">
    <property type="taxonomic scope" value="Eukaryota"/>
</dbReference>
<feature type="signal peptide" evidence="7">
    <location>
        <begin position="1"/>
        <end position="16"/>
    </location>
</feature>
<evidence type="ECO:0000313" key="9">
    <source>
        <dbReference type="EnsemblPlants" id="AES82367"/>
    </source>
</evidence>
<evidence type="ECO:0000256" key="2">
    <source>
        <dbReference type="ARBA" id="ARBA00005982"/>
    </source>
</evidence>
<feature type="chain" id="PRO_5014573877" evidence="7">
    <location>
        <begin position="17"/>
        <end position="128"/>
    </location>
</feature>
<reference evidence="9" key="3">
    <citation type="submission" date="2015-04" db="UniProtKB">
        <authorList>
            <consortium name="EnsemblPlants"/>
        </authorList>
    </citation>
    <scope>IDENTIFICATION</scope>
    <source>
        <strain evidence="9">cv. Jemalong A17</strain>
    </source>
</reference>
<dbReference type="PANTHER" id="PTHR11654">
    <property type="entry name" value="OLIGOPEPTIDE TRANSPORTER-RELATED"/>
    <property type="match status" value="1"/>
</dbReference>
<dbReference type="EnsemblPlants" id="AES82367">
    <property type="protein sequence ID" value="AES82367"/>
    <property type="gene ID" value="MTR_7g111580"/>
</dbReference>
<accession>A0A0C3WFG4</accession>
<proteinExistence type="inferred from homology"/>
<dbReference type="STRING" id="3880.G7KWF5"/>
<name>G7KWF5_MEDTR</name>
<keyword evidence="7" id="KW-0732">Signal</keyword>
<comment type="similarity">
    <text evidence="2">Belongs to the major facilitator superfamily. Proton-dependent oligopeptide transporter (POT/PTR) (TC 2.A.17) family.</text>
</comment>
<evidence type="ECO:0000313" key="8">
    <source>
        <dbReference type="EMBL" id="AES82367.2"/>
    </source>
</evidence>
<comment type="subcellular location">
    <subcellularLocation>
        <location evidence="1">Membrane</location>
        <topology evidence="1">Multi-pass membrane protein</topology>
    </subcellularLocation>
</comment>
<dbReference type="PaxDb" id="3880-AES82367"/>
<evidence type="ECO:0000313" key="10">
    <source>
        <dbReference type="Proteomes" id="UP000002051"/>
    </source>
</evidence>
<keyword evidence="5 6" id="KW-0472">Membrane</keyword>
<reference evidence="8 10" key="1">
    <citation type="journal article" date="2011" name="Nature">
        <title>The Medicago genome provides insight into the evolution of rhizobial symbioses.</title>
        <authorList>
            <person name="Young N.D."/>
            <person name="Debelle F."/>
            <person name="Oldroyd G.E."/>
            <person name="Geurts R."/>
            <person name="Cannon S.B."/>
            <person name="Udvardi M.K."/>
            <person name="Benedito V.A."/>
            <person name="Mayer K.F."/>
            <person name="Gouzy J."/>
            <person name="Schoof H."/>
            <person name="Van de Peer Y."/>
            <person name="Proost S."/>
            <person name="Cook D.R."/>
            <person name="Meyers B.C."/>
            <person name="Spannagl M."/>
            <person name="Cheung F."/>
            <person name="De Mita S."/>
            <person name="Krishnakumar V."/>
            <person name="Gundlach H."/>
            <person name="Zhou S."/>
            <person name="Mudge J."/>
            <person name="Bharti A.K."/>
            <person name="Murray J.D."/>
            <person name="Naoumkina M.A."/>
            <person name="Rosen B."/>
            <person name="Silverstein K.A."/>
            <person name="Tang H."/>
            <person name="Rombauts S."/>
            <person name="Zhao P.X."/>
            <person name="Zhou P."/>
            <person name="Barbe V."/>
            <person name="Bardou P."/>
            <person name="Bechner M."/>
            <person name="Bellec A."/>
            <person name="Berger A."/>
            <person name="Berges H."/>
            <person name="Bidwell S."/>
            <person name="Bisseling T."/>
            <person name="Choisne N."/>
            <person name="Couloux A."/>
            <person name="Denny R."/>
            <person name="Deshpande S."/>
            <person name="Dai X."/>
            <person name="Doyle J.J."/>
            <person name="Dudez A.M."/>
            <person name="Farmer A.D."/>
            <person name="Fouteau S."/>
            <person name="Franken C."/>
            <person name="Gibelin C."/>
            <person name="Gish J."/>
            <person name="Goldstein S."/>
            <person name="Gonzalez A.J."/>
            <person name="Green P.J."/>
            <person name="Hallab A."/>
            <person name="Hartog M."/>
            <person name="Hua A."/>
            <person name="Humphray S.J."/>
            <person name="Jeong D.H."/>
            <person name="Jing Y."/>
            <person name="Jocker A."/>
            <person name="Kenton S.M."/>
            <person name="Kim D.J."/>
            <person name="Klee K."/>
            <person name="Lai H."/>
            <person name="Lang C."/>
            <person name="Lin S."/>
            <person name="Macmil S.L."/>
            <person name="Magdelenat G."/>
            <person name="Matthews L."/>
            <person name="McCorrison J."/>
            <person name="Monaghan E.L."/>
            <person name="Mun J.H."/>
            <person name="Najar F.Z."/>
            <person name="Nicholson C."/>
            <person name="Noirot C."/>
            <person name="O'Bleness M."/>
            <person name="Paule C.R."/>
            <person name="Poulain J."/>
            <person name="Prion F."/>
            <person name="Qin B."/>
            <person name="Qu C."/>
            <person name="Retzel E.F."/>
            <person name="Riddle C."/>
            <person name="Sallet E."/>
            <person name="Samain S."/>
            <person name="Samson N."/>
            <person name="Sanders I."/>
            <person name="Saurat O."/>
            <person name="Scarpelli C."/>
            <person name="Schiex T."/>
            <person name="Segurens B."/>
            <person name="Severin A.J."/>
            <person name="Sherrier D.J."/>
            <person name="Shi R."/>
            <person name="Sims S."/>
            <person name="Singer S.R."/>
            <person name="Sinharoy S."/>
            <person name="Sterck L."/>
            <person name="Viollet A."/>
            <person name="Wang B.B."/>
            <person name="Wang K."/>
            <person name="Wang M."/>
            <person name="Wang X."/>
            <person name="Warfsmann J."/>
            <person name="Weissenbach J."/>
            <person name="White D.D."/>
            <person name="White J.D."/>
            <person name="Wiley G.B."/>
            <person name="Wincker P."/>
            <person name="Xing Y."/>
            <person name="Yang L."/>
            <person name="Yao Z."/>
            <person name="Ying F."/>
            <person name="Zhai J."/>
            <person name="Zhou L."/>
            <person name="Zuber A."/>
            <person name="Denarie J."/>
            <person name="Dixon R.A."/>
            <person name="May G.D."/>
            <person name="Schwartz D.C."/>
            <person name="Rogers J."/>
            <person name="Quetier F."/>
            <person name="Town C.D."/>
            <person name="Roe B.A."/>
        </authorList>
    </citation>
    <scope>NUCLEOTIDE SEQUENCE [LARGE SCALE GENOMIC DNA]</scope>
    <source>
        <strain evidence="8">A17</strain>
        <strain evidence="9 10">cv. Jemalong A17</strain>
    </source>
</reference>
<keyword evidence="10" id="KW-1185">Reference proteome</keyword>
<evidence type="ECO:0000256" key="4">
    <source>
        <dbReference type="ARBA" id="ARBA00022989"/>
    </source>
</evidence>
<dbReference type="AlphaFoldDB" id="G7KWF5"/>
<reference evidence="8 10" key="2">
    <citation type="journal article" date="2014" name="BMC Genomics">
        <title>An improved genome release (version Mt4.0) for the model legume Medicago truncatula.</title>
        <authorList>
            <person name="Tang H."/>
            <person name="Krishnakumar V."/>
            <person name="Bidwell S."/>
            <person name="Rosen B."/>
            <person name="Chan A."/>
            <person name="Zhou S."/>
            <person name="Gentzbittel L."/>
            <person name="Childs K.L."/>
            <person name="Yandell M."/>
            <person name="Gundlach H."/>
            <person name="Mayer K.F."/>
            <person name="Schwartz D.C."/>
            <person name="Town C.D."/>
        </authorList>
    </citation>
    <scope>GENOME REANNOTATION</scope>
    <source>
        <strain evidence="9 10">cv. Jemalong A17</strain>
    </source>
</reference>
<dbReference type="Pfam" id="PF00854">
    <property type="entry name" value="PTR2"/>
    <property type="match status" value="1"/>
</dbReference>
<organism evidence="8 10">
    <name type="scientific">Medicago truncatula</name>
    <name type="common">Barrel medic</name>
    <name type="synonym">Medicago tribuloides</name>
    <dbReference type="NCBI Taxonomy" id="3880"/>
    <lineage>
        <taxon>Eukaryota</taxon>
        <taxon>Viridiplantae</taxon>
        <taxon>Streptophyta</taxon>
        <taxon>Embryophyta</taxon>
        <taxon>Tracheophyta</taxon>
        <taxon>Spermatophyta</taxon>
        <taxon>Magnoliopsida</taxon>
        <taxon>eudicotyledons</taxon>
        <taxon>Gunneridae</taxon>
        <taxon>Pentapetalae</taxon>
        <taxon>rosids</taxon>
        <taxon>fabids</taxon>
        <taxon>Fabales</taxon>
        <taxon>Fabaceae</taxon>
        <taxon>Papilionoideae</taxon>
        <taxon>50 kb inversion clade</taxon>
        <taxon>NPAAA clade</taxon>
        <taxon>Hologalegina</taxon>
        <taxon>IRL clade</taxon>
        <taxon>Trifolieae</taxon>
        <taxon>Medicago</taxon>
    </lineage>
</organism>
<accession>G7KWF5</accession>
<dbReference type="InterPro" id="IPR000109">
    <property type="entry name" value="POT_fam"/>
</dbReference>
<dbReference type="GO" id="GO:0022857">
    <property type="term" value="F:transmembrane transporter activity"/>
    <property type="evidence" value="ECO:0007669"/>
    <property type="project" value="InterPro"/>
</dbReference>
<sequence length="128" mass="14724">MLPILASTIVMNTCLAQLQTFSVQQGNAMNLKLGSFTVPTSSIPVIPLIFVCTLIPIYELFSQNLCYTLTVPFLFIYLFSFDELEELEDISDELEHISDELEDISHDAYEKTLEKFKDPDWREMFMAI</sequence>
<dbReference type="EMBL" id="CM001223">
    <property type="protein sequence ID" value="AES82367.2"/>
    <property type="molecule type" value="Genomic_DNA"/>
</dbReference>
<keyword evidence="4 6" id="KW-1133">Transmembrane helix</keyword>